<keyword evidence="5" id="KW-1185">Reference proteome</keyword>
<dbReference type="InterPro" id="IPR000719">
    <property type="entry name" value="Prot_kinase_dom"/>
</dbReference>
<protein>
    <recommendedName>
        <fullName evidence="3">Protein kinase domain-containing protein</fullName>
    </recommendedName>
</protein>
<dbReference type="Gene3D" id="1.10.510.10">
    <property type="entry name" value="Transferase(Phosphotransferase) domain 1"/>
    <property type="match status" value="1"/>
</dbReference>
<dbReference type="SUPFAM" id="SSF56112">
    <property type="entry name" value="Protein kinase-like (PK-like)"/>
    <property type="match status" value="1"/>
</dbReference>
<dbReference type="RefSeq" id="WP_378309762.1">
    <property type="nucleotide sequence ID" value="NZ_JBHUKS010000026.1"/>
</dbReference>
<reference evidence="5" key="1">
    <citation type="journal article" date="2019" name="Int. J. Syst. Evol. Microbiol.">
        <title>The Global Catalogue of Microorganisms (GCM) 10K type strain sequencing project: providing services to taxonomists for standard genome sequencing and annotation.</title>
        <authorList>
            <consortium name="The Broad Institute Genomics Platform"/>
            <consortium name="The Broad Institute Genome Sequencing Center for Infectious Disease"/>
            <person name="Wu L."/>
            <person name="Ma J."/>
        </authorList>
    </citation>
    <scope>NUCLEOTIDE SEQUENCE [LARGE SCALE GENOMIC DNA]</scope>
    <source>
        <strain evidence="5">CGMCC 4.7641</strain>
    </source>
</reference>
<evidence type="ECO:0000313" key="5">
    <source>
        <dbReference type="Proteomes" id="UP001597483"/>
    </source>
</evidence>
<gene>
    <name evidence="4" type="ORF">ACFSVL_32955</name>
</gene>
<dbReference type="InterPro" id="IPR015943">
    <property type="entry name" value="WD40/YVTN_repeat-like_dom_sf"/>
</dbReference>
<comment type="caution">
    <text evidence="4">The sequence shown here is derived from an EMBL/GenBank/DDBJ whole genome shotgun (WGS) entry which is preliminary data.</text>
</comment>
<dbReference type="Gene3D" id="2.130.10.10">
    <property type="entry name" value="YVTN repeat-like/Quinoprotein amine dehydrogenase"/>
    <property type="match status" value="2"/>
</dbReference>
<dbReference type="SMART" id="SM00220">
    <property type="entry name" value="S_TKc"/>
    <property type="match status" value="1"/>
</dbReference>
<proteinExistence type="predicted"/>
<evidence type="ECO:0000256" key="1">
    <source>
        <dbReference type="ARBA" id="ARBA00022574"/>
    </source>
</evidence>
<name>A0ABW5HGM6_9PSEU</name>
<dbReference type="PANTHER" id="PTHR22847:SF637">
    <property type="entry name" value="WD REPEAT DOMAIN 5B"/>
    <property type="match status" value="1"/>
</dbReference>
<dbReference type="EMBL" id="JBHUKS010000026">
    <property type="protein sequence ID" value="MFD2472246.1"/>
    <property type="molecule type" value="Genomic_DNA"/>
</dbReference>
<organism evidence="4 5">
    <name type="scientific">Amycolatopsis silviterrae</name>
    <dbReference type="NCBI Taxonomy" id="1656914"/>
    <lineage>
        <taxon>Bacteria</taxon>
        <taxon>Bacillati</taxon>
        <taxon>Actinomycetota</taxon>
        <taxon>Actinomycetes</taxon>
        <taxon>Pseudonocardiales</taxon>
        <taxon>Pseudonocardiaceae</taxon>
        <taxon>Amycolatopsis</taxon>
    </lineage>
</organism>
<dbReference type="InterPro" id="IPR011009">
    <property type="entry name" value="Kinase-like_dom_sf"/>
</dbReference>
<sequence length="596" mass="63424">MRRPALDDPLWLGPYRVLAELARRETSRVLLGSGPDHRLVALKLFADDTGFRAEAAALPTIIAAEPPWLATEFIPGPSLRDVLDTLGTLPEPAVLRIAAGIAADLARLHDTGLAHGNLTPSAIRLTTAGARLIARAAGREPADDLLALGSILAASTTNPPEPIRRCLAEHPADRPTAAELLDALGPSTAPWPPAIETLLAAHTAELNQLLDDHQLPAPDDSVIYQLADPQPVPKRGPVPRRRILLGALTLVIAGLAAWVAWPDPPAVPSPAPQPSPLVESGFLIGGGHPQAVIFSPDSRLLVTANADTTLDVLDLTTHQPVGQRIGPFPESGLAGVAFHGTTLVTARVNGGRQLTVQSWDARTGRETGEPLVIDHIDADGSGPSLSADGSMLTVPMSSPRRLELWRLADHTRVGRAETPALYRYGKFSPDGRTLALYQWDGRSSHPSKLELRDATSLRPIGKPITWVDHDRLGYFAFTPDSRTLITTSGGESHSAPRVRQWDTTTQEEIRLSFALAPPPGGEEGGHLLFTMVAPGLDDQHLLALTSGTLTVHALDGKQDGPGVPGISSFTVSPDRKTVATTTDSPADHTVHLWHAP</sequence>
<keyword evidence="1" id="KW-0853">WD repeat</keyword>
<evidence type="ECO:0000313" key="4">
    <source>
        <dbReference type="EMBL" id="MFD2472246.1"/>
    </source>
</evidence>
<dbReference type="Proteomes" id="UP001597483">
    <property type="component" value="Unassembled WGS sequence"/>
</dbReference>
<dbReference type="PANTHER" id="PTHR22847">
    <property type="entry name" value="WD40 REPEAT PROTEIN"/>
    <property type="match status" value="1"/>
</dbReference>
<feature type="domain" description="Protein kinase" evidence="3">
    <location>
        <begin position="15"/>
        <end position="184"/>
    </location>
</feature>
<keyword evidence="2" id="KW-0677">Repeat</keyword>
<evidence type="ECO:0000256" key="2">
    <source>
        <dbReference type="ARBA" id="ARBA00022737"/>
    </source>
</evidence>
<dbReference type="SUPFAM" id="SSF82171">
    <property type="entry name" value="DPP6 N-terminal domain-like"/>
    <property type="match status" value="1"/>
</dbReference>
<evidence type="ECO:0000259" key="3">
    <source>
        <dbReference type="SMART" id="SM00220"/>
    </source>
</evidence>
<accession>A0ABW5HGM6</accession>